<evidence type="ECO:0000313" key="3">
    <source>
        <dbReference type="Proteomes" id="UP000617355"/>
    </source>
</evidence>
<protein>
    <recommendedName>
        <fullName evidence="1">Rhamnogalacturonase A/B/Epimerase-like pectate lyase domain-containing protein</fullName>
    </recommendedName>
</protein>
<dbReference type="InterPro" id="IPR011050">
    <property type="entry name" value="Pectin_lyase_fold/virulence"/>
</dbReference>
<sequence length="763" mass="82780">MNIAITEGLDLMPPPFANGLDAWSSEDGTPGSATYDGAANAAFVPADQDFGGCLELLKTQAVQKLRWTGQTPIMPGVYLRIRARVKAVSGVFPSVRIAAYPADAGGNNLVALDQVGPSVTLTQYGEIVEVSAIVGTGARPGVHMAWGLGASYGHFGLDLTGGSGGIVRIDDLEIEDVTSAFLRDMIDLVDVRDYGAVGDGVTDDRAAFVAADTAADGRTVVVPDGTYFIGSSLTMQSKMRFDGTVTMDDATRLILIRNFDLPNYIDAFGDELLAFKKGFQALMNYADHDAFDMKGRRVELDGPIDMQAAVADVDAFEIPRTIRNGQFYAVESTAWDPEQSTSQGTYNPANPFKITALGNAAQIQPGSLVTGHGVGREIYVRDVDVSGASLTLSEPLHGPNTTQTYTFTRHKYALDFVGFAALSRMTIQNVEFQMLKRGSGIMLPRSGMNFQVKDCYFNKVAARGISSVGTGCQDLHIDRCHFTSPDSDQPAVDRASVAFNVNANDAKIRNNRFQRFGLTAVMCGTHHLIIGNHLFQGDDLAGGALAPGWVFTYEPVTSIFNGNYVDNCYIEWTNEHDATPDHNNEFSFGGLTITGNIFLTGNTLPSFRFIVVKPYGTGHFISGLHVNQNVFRSIKGDIDRVDGVDTTFADLDPWRCRNLVFERNTFHGVVQPASSPIPLKFQQNSDQSTWTLDVSAYMPFGGNARTVTSVVAESAITDSNGDRVEAMPFVRVNEGPNNDYVQLVWPRPCKGTVHVTARVDRPL</sequence>
<dbReference type="InterPro" id="IPR024535">
    <property type="entry name" value="RHGA/B-epi-like_pectate_lyase"/>
</dbReference>
<reference evidence="3" key="1">
    <citation type="journal article" date="2019" name="Int. J. Syst. Evol. Microbiol.">
        <title>The Global Catalogue of Microorganisms (GCM) 10K type strain sequencing project: providing services to taxonomists for standard genome sequencing and annotation.</title>
        <authorList>
            <consortium name="The Broad Institute Genomics Platform"/>
            <consortium name="The Broad Institute Genome Sequencing Center for Infectious Disease"/>
            <person name="Wu L."/>
            <person name="Ma J."/>
        </authorList>
    </citation>
    <scope>NUCLEOTIDE SEQUENCE [LARGE SCALE GENOMIC DNA]</scope>
    <source>
        <strain evidence="3">CGMCC 1.12922</strain>
    </source>
</reference>
<dbReference type="Pfam" id="PF12708">
    <property type="entry name" value="Pect-lyase_RHGA_epim"/>
    <property type="match status" value="1"/>
</dbReference>
<feature type="domain" description="Rhamnogalacturonase A/B/Epimerase-like pectate lyase" evidence="1">
    <location>
        <begin position="189"/>
        <end position="243"/>
    </location>
</feature>
<evidence type="ECO:0000313" key="2">
    <source>
        <dbReference type="EMBL" id="GGD47317.1"/>
    </source>
</evidence>
<dbReference type="EMBL" id="BMGI01000006">
    <property type="protein sequence ID" value="GGD47317.1"/>
    <property type="molecule type" value="Genomic_DNA"/>
</dbReference>
<name>A0ABQ1QWS6_9RHOB</name>
<dbReference type="InterPro" id="IPR012334">
    <property type="entry name" value="Pectin_lyas_fold"/>
</dbReference>
<evidence type="ECO:0000259" key="1">
    <source>
        <dbReference type="Pfam" id="PF12708"/>
    </source>
</evidence>
<comment type="caution">
    <text evidence="2">The sequence shown here is derived from an EMBL/GenBank/DDBJ whole genome shotgun (WGS) entry which is preliminary data.</text>
</comment>
<dbReference type="Proteomes" id="UP000617355">
    <property type="component" value="Unassembled WGS sequence"/>
</dbReference>
<organism evidence="2 3">
    <name type="scientific">Sinisalibacter lacisalsi</name>
    <dbReference type="NCBI Taxonomy" id="1526570"/>
    <lineage>
        <taxon>Bacteria</taxon>
        <taxon>Pseudomonadati</taxon>
        <taxon>Pseudomonadota</taxon>
        <taxon>Alphaproteobacteria</taxon>
        <taxon>Rhodobacterales</taxon>
        <taxon>Roseobacteraceae</taxon>
        <taxon>Sinisalibacter</taxon>
    </lineage>
</organism>
<keyword evidence="3" id="KW-1185">Reference proteome</keyword>
<dbReference type="Gene3D" id="2.160.20.10">
    <property type="entry name" value="Single-stranded right-handed beta-helix, Pectin lyase-like"/>
    <property type="match status" value="1"/>
</dbReference>
<gene>
    <name evidence="2" type="ORF">GCM10011358_33930</name>
</gene>
<accession>A0ABQ1QWS6</accession>
<dbReference type="RefSeq" id="WP_188530125.1">
    <property type="nucleotide sequence ID" value="NZ_BMGI01000006.1"/>
</dbReference>
<proteinExistence type="predicted"/>
<dbReference type="SUPFAM" id="SSF51126">
    <property type="entry name" value="Pectin lyase-like"/>
    <property type="match status" value="1"/>
</dbReference>